<dbReference type="Proteomes" id="UP000419017">
    <property type="component" value="Unassembled WGS sequence"/>
</dbReference>
<dbReference type="InterPro" id="IPR043129">
    <property type="entry name" value="ATPase_NBD"/>
</dbReference>
<organism evidence="2 3">
    <name type="scientific">Oceanivirga miroungae</name>
    <dbReference type="NCBI Taxonomy" id="1130046"/>
    <lineage>
        <taxon>Bacteria</taxon>
        <taxon>Fusobacteriati</taxon>
        <taxon>Fusobacteriota</taxon>
        <taxon>Fusobacteriia</taxon>
        <taxon>Fusobacteriales</taxon>
        <taxon>Leptotrichiaceae</taxon>
        <taxon>Oceanivirga</taxon>
    </lineage>
</organism>
<reference evidence="2 3" key="1">
    <citation type="submission" date="2019-10" db="EMBL/GenBank/DDBJ databases">
        <authorList>
            <person name="Blom J."/>
        </authorList>
    </citation>
    <scope>NUCLEOTIDE SEQUENCE [LARGE SCALE GENOMIC DNA]</scope>
    <source>
        <strain evidence="2 3">ES3154-GLU</strain>
    </source>
</reference>
<keyword evidence="2" id="KW-0645">Protease</keyword>
<dbReference type="GO" id="GO:0006508">
    <property type="term" value="P:proteolysis"/>
    <property type="evidence" value="ECO:0007669"/>
    <property type="project" value="UniProtKB-KW"/>
</dbReference>
<feature type="domain" description="Gcp-like" evidence="1">
    <location>
        <begin position="32"/>
        <end position="141"/>
    </location>
</feature>
<evidence type="ECO:0000313" key="3">
    <source>
        <dbReference type="Proteomes" id="UP000419017"/>
    </source>
</evidence>
<dbReference type="RefSeq" id="WP_156683215.1">
    <property type="nucleotide sequence ID" value="NZ_CABWIB010000001.1"/>
</dbReference>
<dbReference type="InterPro" id="IPR022496">
    <property type="entry name" value="T6A_TsaB"/>
</dbReference>
<dbReference type="SUPFAM" id="SSF53067">
    <property type="entry name" value="Actin-like ATPase domain"/>
    <property type="match status" value="1"/>
</dbReference>
<dbReference type="InterPro" id="IPR000905">
    <property type="entry name" value="Gcp-like_dom"/>
</dbReference>
<evidence type="ECO:0000313" key="2">
    <source>
        <dbReference type="EMBL" id="VWL85203.1"/>
    </source>
</evidence>
<keyword evidence="2" id="KW-0378">Hydrolase</keyword>
<protein>
    <submittedName>
        <fullName evidence="2">Peptidase M22 glycoprotease</fullName>
    </submittedName>
</protein>
<dbReference type="AlphaFoldDB" id="A0A6I8MAK2"/>
<dbReference type="NCBIfam" id="TIGR03725">
    <property type="entry name" value="T6A_YeaZ"/>
    <property type="match status" value="1"/>
</dbReference>
<sequence length="225" mass="25392">MLMFTITSSTKLASLSLFDENNMLANINVNVRKTHSTNILDELEKLYEWSDTKISDTTDVIISVGPGSFTGVRIAMSLIKGLFTLDKSVNIYTVSDLDALVFNNRDRASIIVAGIDSRKGKIYASVTKNNEKLLADGVYNIDEVIEYVNKYDDTVLFTGDIYVNYREKIAHKNLVVLDETCSYIDSKVYYNMYKKGLLIKGNIDKIVPDYLEKSQAEKEYNNGNS</sequence>
<keyword evidence="3" id="KW-1185">Reference proteome</keyword>
<dbReference type="GO" id="GO:0002949">
    <property type="term" value="P:tRNA threonylcarbamoyladenosine modification"/>
    <property type="evidence" value="ECO:0007669"/>
    <property type="project" value="InterPro"/>
</dbReference>
<evidence type="ECO:0000259" key="1">
    <source>
        <dbReference type="Pfam" id="PF00814"/>
    </source>
</evidence>
<dbReference type="EMBL" id="CABWIB010000001">
    <property type="protein sequence ID" value="VWL85203.1"/>
    <property type="molecule type" value="Genomic_DNA"/>
</dbReference>
<gene>
    <name evidence="2" type="ORF">OMES3154_00486</name>
</gene>
<dbReference type="GO" id="GO:0008233">
    <property type="term" value="F:peptidase activity"/>
    <property type="evidence" value="ECO:0007669"/>
    <property type="project" value="UniProtKB-KW"/>
</dbReference>
<proteinExistence type="predicted"/>
<name>A0A6I8MAK2_9FUSO</name>
<dbReference type="Gene3D" id="3.30.420.40">
    <property type="match status" value="2"/>
</dbReference>
<dbReference type="Pfam" id="PF00814">
    <property type="entry name" value="TsaD"/>
    <property type="match status" value="1"/>
</dbReference>
<accession>A0A6I8MAK2</accession>